<evidence type="ECO:0000256" key="8">
    <source>
        <dbReference type="SAM" id="Phobius"/>
    </source>
</evidence>
<evidence type="ECO:0000313" key="9">
    <source>
        <dbReference type="EMBL" id="ERT58681.1"/>
    </source>
</evidence>
<keyword evidence="4" id="KW-1003">Cell membrane</keyword>
<dbReference type="GO" id="GO:1903785">
    <property type="term" value="P:L-valine transmembrane transport"/>
    <property type="evidence" value="ECO:0007669"/>
    <property type="project" value="TreeGrafter"/>
</dbReference>
<evidence type="ECO:0000256" key="2">
    <source>
        <dbReference type="ARBA" id="ARBA00010735"/>
    </source>
</evidence>
<feature type="transmembrane region" description="Helical" evidence="8">
    <location>
        <begin position="164"/>
        <end position="181"/>
    </location>
</feature>
<feature type="transmembrane region" description="Helical" evidence="8">
    <location>
        <begin position="71"/>
        <end position="90"/>
    </location>
</feature>
<feature type="transmembrane region" description="Helical" evidence="8">
    <location>
        <begin position="140"/>
        <end position="157"/>
    </location>
</feature>
<feature type="transmembrane region" description="Helical" evidence="8">
    <location>
        <begin position="102"/>
        <end position="120"/>
    </location>
</feature>
<dbReference type="InterPro" id="IPR011606">
    <property type="entry name" value="Brnchd-chn_aa_trnsp_permease"/>
</dbReference>
<dbReference type="OrthoDB" id="3181706at2"/>
<dbReference type="PANTHER" id="PTHR34979:SF1">
    <property type="entry name" value="INNER MEMBRANE PROTEIN YGAZ"/>
    <property type="match status" value="1"/>
</dbReference>
<keyword evidence="6 8" id="KW-1133">Transmembrane helix</keyword>
<evidence type="ECO:0000256" key="7">
    <source>
        <dbReference type="ARBA" id="ARBA00023136"/>
    </source>
</evidence>
<feature type="transmembrane region" description="Helical" evidence="8">
    <location>
        <begin position="45"/>
        <end position="65"/>
    </location>
</feature>
<comment type="subcellular location">
    <subcellularLocation>
        <location evidence="1">Cell membrane</location>
        <topology evidence="1">Multi-pass membrane protein</topology>
    </subcellularLocation>
</comment>
<proteinExistence type="inferred from homology"/>
<dbReference type="GO" id="GO:0005886">
    <property type="term" value="C:plasma membrane"/>
    <property type="evidence" value="ECO:0007669"/>
    <property type="project" value="UniProtKB-SubCell"/>
</dbReference>
<evidence type="ECO:0000313" key="10">
    <source>
        <dbReference type="Proteomes" id="UP000017090"/>
    </source>
</evidence>
<dbReference type="STRING" id="1111454.HMPREF1250_1784"/>
<evidence type="ECO:0000256" key="4">
    <source>
        <dbReference type="ARBA" id="ARBA00022475"/>
    </source>
</evidence>
<evidence type="ECO:0000256" key="3">
    <source>
        <dbReference type="ARBA" id="ARBA00022448"/>
    </source>
</evidence>
<keyword evidence="7 8" id="KW-0472">Membrane</keyword>
<evidence type="ECO:0000256" key="1">
    <source>
        <dbReference type="ARBA" id="ARBA00004651"/>
    </source>
</evidence>
<dbReference type="AlphaFoldDB" id="U7UHB6"/>
<dbReference type="PANTHER" id="PTHR34979">
    <property type="entry name" value="INNER MEMBRANE PROTEIN YGAZ"/>
    <property type="match status" value="1"/>
</dbReference>
<dbReference type="Proteomes" id="UP000017090">
    <property type="component" value="Unassembled WGS sequence"/>
</dbReference>
<feature type="transmembrane region" description="Helical" evidence="8">
    <location>
        <begin position="201"/>
        <end position="225"/>
    </location>
</feature>
<keyword evidence="3" id="KW-0813">Transport</keyword>
<dbReference type="PATRIC" id="fig|1111454.3.peg.1449"/>
<evidence type="ECO:0000256" key="5">
    <source>
        <dbReference type="ARBA" id="ARBA00022692"/>
    </source>
</evidence>
<gene>
    <name evidence="9" type="ORF">HMPREF1250_1784</name>
</gene>
<protein>
    <submittedName>
        <fullName evidence="9">Putative azaleucine resistance protein AzlC</fullName>
    </submittedName>
</protein>
<dbReference type="eggNOG" id="COG1296">
    <property type="taxonomic scope" value="Bacteria"/>
</dbReference>
<comment type="similarity">
    <text evidence="2">Belongs to the AzlC family.</text>
</comment>
<name>U7UHB6_9FIRM</name>
<dbReference type="EMBL" id="AWXA01000041">
    <property type="protein sequence ID" value="ERT58681.1"/>
    <property type="molecule type" value="Genomic_DNA"/>
</dbReference>
<organism evidence="9 10">
    <name type="scientific">Megasphaera vaginalis</name>
    <name type="common">ex Srinivasan et al. 2021</name>
    <dbReference type="NCBI Taxonomy" id="1111454"/>
    <lineage>
        <taxon>Bacteria</taxon>
        <taxon>Bacillati</taxon>
        <taxon>Bacillota</taxon>
        <taxon>Negativicutes</taxon>
        <taxon>Veillonellales</taxon>
        <taxon>Veillonellaceae</taxon>
        <taxon>Megasphaera</taxon>
    </lineage>
</organism>
<sequence length="233" mass="25849">MSMLKRSAFTYALPLTTPICAGFLFLGLSYGLYATSKGLPVYYPTLMSALIYAGSMEFVTVSLLLAPFNPVGVFFLTLMVNARHIFYGLAMLEKYRHLGWKTYYLIFGMCDETFAINAATDVPPDIDRSWFYVHVTWLNQVYWVGGATIGGLVGNYLTFLPTKGIEFILTALFLVLLLELTHKEKGLRNGLIGLATTAAALLIFGAAQFIIPAMIGITSIFFVLYKKGDVIRD</sequence>
<dbReference type="Pfam" id="PF03591">
    <property type="entry name" value="AzlC"/>
    <property type="match status" value="1"/>
</dbReference>
<reference evidence="9 10" key="1">
    <citation type="submission" date="2013-09" db="EMBL/GenBank/DDBJ databases">
        <authorList>
            <person name="Durkin A.S."/>
            <person name="Haft D.R."/>
            <person name="McCorrison J."/>
            <person name="Torralba M."/>
            <person name="Gillis M."/>
            <person name="Haft D.H."/>
            <person name="Methe B."/>
            <person name="Sutton G."/>
            <person name="Nelson K.E."/>
        </authorList>
    </citation>
    <scope>NUCLEOTIDE SEQUENCE [LARGE SCALE GENOMIC DNA]</scope>
    <source>
        <strain evidence="9 10">BV3C16-1</strain>
    </source>
</reference>
<keyword evidence="5 8" id="KW-0812">Transmembrane</keyword>
<feature type="transmembrane region" description="Helical" evidence="8">
    <location>
        <begin position="12"/>
        <end position="33"/>
    </location>
</feature>
<keyword evidence="10" id="KW-1185">Reference proteome</keyword>
<dbReference type="RefSeq" id="WP_023053980.1">
    <property type="nucleotide sequence ID" value="NZ_AWXA01000041.1"/>
</dbReference>
<comment type="caution">
    <text evidence="9">The sequence shown here is derived from an EMBL/GenBank/DDBJ whole genome shotgun (WGS) entry which is preliminary data.</text>
</comment>
<accession>U7UHB6</accession>
<evidence type="ECO:0000256" key="6">
    <source>
        <dbReference type="ARBA" id="ARBA00022989"/>
    </source>
</evidence>